<dbReference type="InterPro" id="IPR001789">
    <property type="entry name" value="Sig_transdc_resp-reg_receiver"/>
</dbReference>
<dbReference type="PANTHER" id="PTHR45566">
    <property type="entry name" value="HTH-TYPE TRANSCRIPTIONAL REGULATOR YHJB-RELATED"/>
    <property type="match status" value="1"/>
</dbReference>
<accession>A0A1W6L3D0</accession>
<name>A0A1W6L3D0_9BURK</name>
<dbReference type="RefSeq" id="WP_085748949.1">
    <property type="nucleotide sequence ID" value="NZ_BSPR01000012.1"/>
</dbReference>
<gene>
    <name evidence="2" type="ORF">A4W93_01570</name>
</gene>
<sequence>MASTLNASLQPAITVVVRHRDPLLHLGIVAALRDDGRFSVRTDDTLATTGAADVVVADHENGVAFAAATRHVGRPPRVMIVTHRDGETDVRHALSRGVQGYLLLGSALDDLVDGVTALSRGQRYLTQAAAMRAAEHLCFQSLTGREAEVLHFVAAGWSNKMVANELGTAVATVKTHVKAILEKLNARTRTEAAHVAQRRGLLAGDIADVPHMVPRGVPRTEACVRIAG</sequence>
<dbReference type="Gene3D" id="3.40.50.2300">
    <property type="match status" value="1"/>
</dbReference>
<dbReference type="SUPFAM" id="SSF46894">
    <property type="entry name" value="C-terminal effector domain of the bipartite response regulators"/>
    <property type="match status" value="1"/>
</dbReference>
<dbReference type="Pfam" id="PF00196">
    <property type="entry name" value="GerE"/>
    <property type="match status" value="1"/>
</dbReference>
<dbReference type="EMBL" id="CP015118">
    <property type="protein sequence ID" value="ARN18710.1"/>
    <property type="molecule type" value="Genomic_DNA"/>
</dbReference>
<reference evidence="2 3" key="1">
    <citation type="submission" date="2016-04" db="EMBL/GenBank/DDBJ databases">
        <title>Complete genome sequence of natural rubber-degrading, novel Gram-negative bacterium, Rhizobacter gummiphilus strain NS21.</title>
        <authorList>
            <person name="Tabata M."/>
            <person name="Kasai D."/>
            <person name="Fukuda M."/>
        </authorList>
    </citation>
    <scope>NUCLEOTIDE SEQUENCE [LARGE SCALE GENOMIC DNA]</scope>
    <source>
        <strain evidence="2 3">NS21</strain>
    </source>
</reference>
<keyword evidence="3" id="KW-1185">Reference proteome</keyword>
<dbReference type="InterPro" id="IPR011006">
    <property type="entry name" value="CheY-like_superfamily"/>
</dbReference>
<dbReference type="PROSITE" id="PS50043">
    <property type="entry name" value="HTH_LUXR_2"/>
    <property type="match status" value="1"/>
</dbReference>
<proteinExistence type="predicted"/>
<dbReference type="STRING" id="946333.A4W93_01570"/>
<dbReference type="InterPro" id="IPR051015">
    <property type="entry name" value="EvgA-like"/>
</dbReference>
<evidence type="ECO:0000256" key="1">
    <source>
        <dbReference type="ARBA" id="ARBA00023125"/>
    </source>
</evidence>
<organism evidence="2 3">
    <name type="scientific">Piscinibacter gummiphilus</name>
    <dbReference type="NCBI Taxonomy" id="946333"/>
    <lineage>
        <taxon>Bacteria</taxon>
        <taxon>Pseudomonadati</taxon>
        <taxon>Pseudomonadota</taxon>
        <taxon>Betaproteobacteria</taxon>
        <taxon>Burkholderiales</taxon>
        <taxon>Sphaerotilaceae</taxon>
        <taxon>Piscinibacter</taxon>
    </lineage>
</organism>
<dbReference type="InterPro" id="IPR016032">
    <property type="entry name" value="Sig_transdc_resp-reg_C-effctor"/>
</dbReference>
<evidence type="ECO:0000313" key="2">
    <source>
        <dbReference type="EMBL" id="ARN18710.1"/>
    </source>
</evidence>
<evidence type="ECO:0000313" key="3">
    <source>
        <dbReference type="Proteomes" id="UP000193427"/>
    </source>
</evidence>
<dbReference type="PANTHER" id="PTHR45566:SF2">
    <property type="entry name" value="NARL SUBFAMILY"/>
    <property type="match status" value="1"/>
</dbReference>
<dbReference type="OrthoDB" id="9129394at2"/>
<dbReference type="SMART" id="SM00421">
    <property type="entry name" value="HTH_LUXR"/>
    <property type="match status" value="1"/>
</dbReference>
<dbReference type="PROSITE" id="PS50110">
    <property type="entry name" value="RESPONSE_REGULATORY"/>
    <property type="match status" value="1"/>
</dbReference>
<dbReference type="PRINTS" id="PR00038">
    <property type="entry name" value="HTHLUXR"/>
</dbReference>
<protein>
    <submittedName>
        <fullName evidence="2">Uncharacterized protein</fullName>
    </submittedName>
</protein>
<dbReference type="InterPro" id="IPR000792">
    <property type="entry name" value="Tscrpt_reg_LuxR_C"/>
</dbReference>
<dbReference type="CDD" id="cd06170">
    <property type="entry name" value="LuxR_C_like"/>
    <property type="match status" value="1"/>
</dbReference>
<dbReference type="AlphaFoldDB" id="A0A1W6L3D0"/>
<dbReference type="GO" id="GO:0000160">
    <property type="term" value="P:phosphorelay signal transduction system"/>
    <property type="evidence" value="ECO:0007669"/>
    <property type="project" value="InterPro"/>
</dbReference>
<keyword evidence="1" id="KW-0238">DNA-binding</keyword>
<dbReference type="KEGG" id="rgu:A4W93_01570"/>
<dbReference type="Proteomes" id="UP000193427">
    <property type="component" value="Chromosome"/>
</dbReference>
<dbReference type="GO" id="GO:0006355">
    <property type="term" value="P:regulation of DNA-templated transcription"/>
    <property type="evidence" value="ECO:0007669"/>
    <property type="project" value="InterPro"/>
</dbReference>
<dbReference type="GO" id="GO:0003677">
    <property type="term" value="F:DNA binding"/>
    <property type="evidence" value="ECO:0007669"/>
    <property type="project" value="UniProtKB-KW"/>
</dbReference>
<dbReference type="SUPFAM" id="SSF52172">
    <property type="entry name" value="CheY-like"/>
    <property type="match status" value="1"/>
</dbReference>